<feature type="transmembrane region" description="Helical" evidence="9">
    <location>
        <begin position="104"/>
        <end position="121"/>
    </location>
</feature>
<evidence type="ECO:0000256" key="1">
    <source>
        <dbReference type="ARBA" id="ARBA00004141"/>
    </source>
</evidence>
<evidence type="ECO:0000256" key="9">
    <source>
        <dbReference type="SAM" id="Phobius"/>
    </source>
</evidence>
<feature type="transmembrane region" description="Helical" evidence="9">
    <location>
        <begin position="79"/>
        <end position="97"/>
    </location>
</feature>
<keyword evidence="5 9" id="KW-1133">Transmembrane helix</keyword>
<dbReference type="PANTHER" id="PTHR31086">
    <property type="entry name" value="ALUMINUM-ACTIVATED MALATE TRANSPORTER 10"/>
    <property type="match status" value="1"/>
</dbReference>
<evidence type="ECO:0000256" key="8">
    <source>
        <dbReference type="ARBA" id="ARBA00023303"/>
    </source>
</evidence>
<proteinExistence type="inferred from homology"/>
<keyword evidence="8" id="KW-0407">Ion channel</keyword>
<dbReference type="AlphaFoldDB" id="A0AA88WAE8"/>
<dbReference type="GO" id="GO:0034220">
    <property type="term" value="P:monoatomic ion transmembrane transport"/>
    <property type="evidence" value="ECO:0007669"/>
    <property type="project" value="UniProtKB-KW"/>
</dbReference>
<comment type="caution">
    <text evidence="10">The sequence shown here is derived from an EMBL/GenBank/DDBJ whole genome shotgun (WGS) entry which is preliminary data.</text>
</comment>
<protein>
    <recommendedName>
        <fullName evidence="12">Aluminum-activated malate transporter</fullName>
    </recommendedName>
</protein>
<feature type="transmembrane region" description="Helical" evidence="9">
    <location>
        <begin position="191"/>
        <end position="211"/>
    </location>
</feature>
<dbReference type="Proteomes" id="UP001188597">
    <property type="component" value="Unassembled WGS sequence"/>
</dbReference>
<evidence type="ECO:0000256" key="6">
    <source>
        <dbReference type="ARBA" id="ARBA00023065"/>
    </source>
</evidence>
<gene>
    <name evidence="10" type="ORF">RJ639_043122</name>
</gene>
<accession>A0AA88WAE8</accession>
<evidence type="ECO:0000256" key="7">
    <source>
        <dbReference type="ARBA" id="ARBA00023136"/>
    </source>
</evidence>
<keyword evidence="3" id="KW-0813">Transport</keyword>
<name>A0AA88WAE8_9ASTE</name>
<evidence type="ECO:0008006" key="12">
    <source>
        <dbReference type="Google" id="ProtNLM"/>
    </source>
</evidence>
<dbReference type="Pfam" id="PF11744">
    <property type="entry name" value="ALMT"/>
    <property type="match status" value="1"/>
</dbReference>
<comment type="subcellular location">
    <subcellularLocation>
        <location evidence="1">Membrane</location>
        <topology evidence="1">Multi-pass membrane protein</topology>
    </subcellularLocation>
</comment>
<evidence type="ECO:0000313" key="11">
    <source>
        <dbReference type="Proteomes" id="UP001188597"/>
    </source>
</evidence>
<organism evidence="10 11">
    <name type="scientific">Escallonia herrerae</name>
    <dbReference type="NCBI Taxonomy" id="1293975"/>
    <lineage>
        <taxon>Eukaryota</taxon>
        <taxon>Viridiplantae</taxon>
        <taxon>Streptophyta</taxon>
        <taxon>Embryophyta</taxon>
        <taxon>Tracheophyta</taxon>
        <taxon>Spermatophyta</taxon>
        <taxon>Magnoliopsida</taxon>
        <taxon>eudicotyledons</taxon>
        <taxon>Gunneridae</taxon>
        <taxon>Pentapetalae</taxon>
        <taxon>asterids</taxon>
        <taxon>campanulids</taxon>
        <taxon>Escalloniales</taxon>
        <taxon>Escalloniaceae</taxon>
        <taxon>Escallonia</taxon>
    </lineage>
</organism>
<feature type="transmembrane region" description="Helical" evidence="9">
    <location>
        <begin position="48"/>
        <end position="67"/>
    </location>
</feature>
<reference evidence="10" key="1">
    <citation type="submission" date="2022-12" db="EMBL/GenBank/DDBJ databases">
        <title>Draft genome assemblies for two species of Escallonia (Escalloniales).</title>
        <authorList>
            <person name="Chanderbali A."/>
            <person name="Dervinis C."/>
            <person name="Anghel I."/>
            <person name="Soltis D."/>
            <person name="Soltis P."/>
            <person name="Zapata F."/>
        </authorList>
    </citation>
    <scope>NUCLEOTIDE SEQUENCE</scope>
    <source>
        <strain evidence="10">UCBG64.0493</strain>
        <tissue evidence="10">Leaf</tissue>
    </source>
</reference>
<keyword evidence="7 9" id="KW-0472">Membrane</keyword>
<keyword evidence="4 9" id="KW-0812">Transmembrane</keyword>
<dbReference type="EMBL" id="JAVXUP010000678">
    <property type="protein sequence ID" value="KAK3023107.1"/>
    <property type="molecule type" value="Genomic_DNA"/>
</dbReference>
<comment type="similarity">
    <text evidence="2">Belongs to the aromatic acid exporter (TC 2.A.85) family.</text>
</comment>
<keyword evidence="11" id="KW-1185">Reference proteome</keyword>
<dbReference type="InterPro" id="IPR020966">
    <property type="entry name" value="ALMT"/>
</dbReference>
<evidence type="ECO:0000256" key="3">
    <source>
        <dbReference type="ARBA" id="ARBA00022448"/>
    </source>
</evidence>
<evidence type="ECO:0000256" key="2">
    <source>
        <dbReference type="ARBA" id="ARBA00007079"/>
    </source>
</evidence>
<evidence type="ECO:0000256" key="4">
    <source>
        <dbReference type="ARBA" id="ARBA00022692"/>
    </source>
</evidence>
<feature type="transmembrane region" description="Helical" evidence="9">
    <location>
        <begin position="127"/>
        <end position="147"/>
    </location>
</feature>
<dbReference type="GO" id="GO:0015743">
    <property type="term" value="P:malate transport"/>
    <property type="evidence" value="ECO:0007669"/>
    <property type="project" value="InterPro"/>
</dbReference>
<dbReference type="GO" id="GO:0016020">
    <property type="term" value="C:membrane"/>
    <property type="evidence" value="ECO:0007669"/>
    <property type="project" value="UniProtKB-SubCell"/>
</dbReference>
<sequence>MSSTIIAIPNQGEVALNQKKKKLQFPLVSNVFSTLEKACGKDPDTRKFIHCVKVGIALVLVSLLYLLDPLFKKIGGNAMWAIMTVVVAFEFFAGATLSKGINRGVGTILGGGLGCLVAILAEEIGGIGNAVAVATSVFIFGAAATYSRFVPSVKKKYDYGVMIFILTFSLVVVSGLRAGTVMKLARERFSTIGMGFAVCIFTNLLIFPMWASDELHSTTAFKFEKLARSVEGCLEEYFALVGEKEIQPSANIVSICSSMLHSKSNEESQANFARWEPWHGKFGLSYPWEKYLQIGEVTRELASTILSLKGCLQSSRQPSPMLRRSIKEPCEIAGLFLAWILRELGQSIEEMKKCRAKVLIVPLLHTMKAELSGVTSRSLLEGSENGVGLAMAGFLFLLTETVEKVEVLAKEVEELGEIAGFQTK</sequence>
<evidence type="ECO:0000256" key="5">
    <source>
        <dbReference type="ARBA" id="ARBA00022989"/>
    </source>
</evidence>
<keyword evidence="6" id="KW-0406">Ion transport</keyword>
<feature type="transmembrane region" description="Helical" evidence="9">
    <location>
        <begin position="159"/>
        <end position="179"/>
    </location>
</feature>
<evidence type="ECO:0000313" key="10">
    <source>
        <dbReference type="EMBL" id="KAK3023107.1"/>
    </source>
</evidence>